<organism evidence="1 2">
    <name type="scientific">Duganella vulcania</name>
    <dbReference type="NCBI Taxonomy" id="2692166"/>
    <lineage>
        <taxon>Bacteria</taxon>
        <taxon>Pseudomonadati</taxon>
        <taxon>Pseudomonadota</taxon>
        <taxon>Betaproteobacteria</taxon>
        <taxon>Burkholderiales</taxon>
        <taxon>Oxalobacteraceae</taxon>
        <taxon>Telluria group</taxon>
        <taxon>Duganella</taxon>
    </lineage>
</organism>
<reference evidence="1" key="1">
    <citation type="submission" date="2019-12" db="EMBL/GenBank/DDBJ databases">
        <title>Novel species isolated from a subtropical stream in China.</title>
        <authorList>
            <person name="Lu H."/>
        </authorList>
    </citation>
    <scope>NUCLEOTIDE SEQUENCE [LARGE SCALE GENOMIC DNA]</scope>
    <source>
        <strain evidence="1">FT81W</strain>
    </source>
</reference>
<dbReference type="Proteomes" id="UP000447355">
    <property type="component" value="Unassembled WGS sequence"/>
</dbReference>
<sequence length="150" mass="16115">MSSWNDIDDIVRGSRVVHEKMLRNSEIRSTAGTCLYASFVLRLSLEKFGGCTAVVRGGDGHGDGGALDSGGTLRGHYWVEGVTPDGVAFTADITADQFGHEPVYFERAALSRARYRPGCDATVRVAVLDLVRSTELARDSDSVARPAQPA</sequence>
<dbReference type="EMBL" id="WWCX01000001">
    <property type="protein sequence ID" value="MYM92425.1"/>
    <property type="molecule type" value="Genomic_DNA"/>
</dbReference>
<name>A0A845GGB5_9BURK</name>
<dbReference type="RefSeq" id="WP_161081697.1">
    <property type="nucleotide sequence ID" value="NZ_WWCX01000001.1"/>
</dbReference>
<evidence type="ECO:0000313" key="2">
    <source>
        <dbReference type="Proteomes" id="UP000447355"/>
    </source>
</evidence>
<dbReference type="AlphaFoldDB" id="A0A845GGB5"/>
<accession>A0A845GGB5</accession>
<comment type="caution">
    <text evidence="1">The sequence shown here is derived from an EMBL/GenBank/DDBJ whole genome shotgun (WGS) entry which is preliminary data.</text>
</comment>
<proteinExistence type="predicted"/>
<evidence type="ECO:0000313" key="1">
    <source>
        <dbReference type="EMBL" id="MYM92425.1"/>
    </source>
</evidence>
<protein>
    <submittedName>
        <fullName evidence="1">Uncharacterized protein</fullName>
    </submittedName>
</protein>
<gene>
    <name evidence="1" type="ORF">GTP90_00960</name>
</gene>